<organism evidence="10 11">
    <name type="scientific">Nocardioides ginsengisoli</name>
    <dbReference type="NCBI Taxonomy" id="363868"/>
    <lineage>
        <taxon>Bacteria</taxon>
        <taxon>Bacillati</taxon>
        <taxon>Actinomycetota</taxon>
        <taxon>Actinomycetes</taxon>
        <taxon>Propionibacteriales</taxon>
        <taxon>Nocardioidaceae</taxon>
        <taxon>Nocardioides</taxon>
    </lineage>
</organism>
<dbReference type="InterPro" id="IPR000731">
    <property type="entry name" value="SSD"/>
</dbReference>
<dbReference type="PROSITE" id="PS50156">
    <property type="entry name" value="SSD"/>
    <property type="match status" value="2"/>
</dbReference>
<evidence type="ECO:0000256" key="1">
    <source>
        <dbReference type="ARBA" id="ARBA00004651"/>
    </source>
</evidence>
<dbReference type="Gene3D" id="1.20.1640.10">
    <property type="entry name" value="Multidrug efflux transporter AcrB transmembrane domain"/>
    <property type="match status" value="2"/>
</dbReference>
<keyword evidence="5 8" id="KW-1133">Transmembrane helix</keyword>
<reference evidence="11" key="1">
    <citation type="journal article" date="2019" name="Int. J. Syst. Evol. Microbiol.">
        <title>The Global Catalogue of Microorganisms (GCM) 10K type strain sequencing project: providing services to taxonomists for standard genome sequencing and annotation.</title>
        <authorList>
            <consortium name="The Broad Institute Genomics Platform"/>
            <consortium name="The Broad Institute Genome Sequencing Center for Infectious Disease"/>
            <person name="Wu L."/>
            <person name="Ma J."/>
        </authorList>
    </citation>
    <scope>NUCLEOTIDE SEQUENCE [LARGE SCALE GENOMIC DNA]</scope>
    <source>
        <strain evidence="11">CCUG 52478</strain>
    </source>
</reference>
<evidence type="ECO:0000256" key="8">
    <source>
        <dbReference type="SAM" id="Phobius"/>
    </source>
</evidence>
<feature type="transmembrane region" description="Helical" evidence="8">
    <location>
        <begin position="606"/>
        <end position="627"/>
    </location>
</feature>
<feature type="transmembrane region" description="Helical" evidence="8">
    <location>
        <begin position="388"/>
        <end position="406"/>
    </location>
</feature>
<evidence type="ECO:0000256" key="4">
    <source>
        <dbReference type="ARBA" id="ARBA00022692"/>
    </source>
</evidence>
<evidence type="ECO:0000256" key="7">
    <source>
        <dbReference type="SAM" id="MobiDB-lite"/>
    </source>
</evidence>
<evidence type="ECO:0000256" key="5">
    <source>
        <dbReference type="ARBA" id="ARBA00022989"/>
    </source>
</evidence>
<comment type="caution">
    <text evidence="10">The sequence shown here is derived from an EMBL/GenBank/DDBJ whole genome shotgun (WGS) entry which is preliminary data.</text>
</comment>
<dbReference type="PANTHER" id="PTHR33406">
    <property type="entry name" value="MEMBRANE PROTEIN MJ1562-RELATED"/>
    <property type="match status" value="1"/>
</dbReference>
<dbReference type="RefSeq" id="WP_367920638.1">
    <property type="nucleotide sequence ID" value="NZ_BAABAC010000035.1"/>
</dbReference>
<dbReference type="InterPro" id="IPR050545">
    <property type="entry name" value="Mycobact_MmpL"/>
</dbReference>
<dbReference type="EMBL" id="JBHTLX010000014">
    <property type="protein sequence ID" value="MFD1248241.1"/>
    <property type="molecule type" value="Genomic_DNA"/>
</dbReference>
<evidence type="ECO:0000313" key="10">
    <source>
        <dbReference type="EMBL" id="MFD1248241.1"/>
    </source>
</evidence>
<proteinExistence type="inferred from homology"/>
<feature type="transmembrane region" description="Helical" evidence="8">
    <location>
        <begin position="570"/>
        <end position="594"/>
    </location>
</feature>
<evidence type="ECO:0000256" key="6">
    <source>
        <dbReference type="ARBA" id="ARBA00023136"/>
    </source>
</evidence>
<keyword evidence="4 8" id="KW-0812">Transmembrane</keyword>
<name>A0ABW3VYU1_9ACTN</name>
<dbReference type="Proteomes" id="UP001597229">
    <property type="component" value="Unassembled WGS sequence"/>
</dbReference>
<feature type="transmembrane region" description="Helical" evidence="8">
    <location>
        <begin position="302"/>
        <end position="325"/>
    </location>
</feature>
<feature type="transmembrane region" description="Helical" evidence="8">
    <location>
        <begin position="674"/>
        <end position="696"/>
    </location>
</feature>
<accession>A0ABW3VYU1</accession>
<dbReference type="Pfam" id="PF03176">
    <property type="entry name" value="MMPL"/>
    <property type="match status" value="2"/>
</dbReference>
<feature type="transmembrane region" description="Helical" evidence="8">
    <location>
        <begin position="196"/>
        <end position="216"/>
    </location>
</feature>
<dbReference type="InterPro" id="IPR004869">
    <property type="entry name" value="MMPL_dom"/>
</dbReference>
<protein>
    <submittedName>
        <fullName evidence="10">MMPL family transporter</fullName>
    </submittedName>
</protein>
<feature type="transmembrane region" description="Helical" evidence="8">
    <location>
        <begin position="331"/>
        <end position="354"/>
    </location>
</feature>
<feature type="transmembrane region" description="Helical" evidence="8">
    <location>
        <begin position="255"/>
        <end position="276"/>
    </location>
</feature>
<comment type="similarity">
    <text evidence="2">Belongs to the resistance-nodulation-cell division (RND) (TC 2.A.6) family. MmpL subfamily.</text>
</comment>
<keyword evidence="3" id="KW-1003">Cell membrane</keyword>
<evidence type="ECO:0000259" key="9">
    <source>
        <dbReference type="PROSITE" id="PS50156"/>
    </source>
</evidence>
<dbReference type="PANTHER" id="PTHR33406:SF6">
    <property type="entry name" value="MEMBRANE PROTEIN YDGH-RELATED"/>
    <property type="match status" value="1"/>
</dbReference>
<keyword evidence="6 8" id="KW-0472">Membrane</keyword>
<feature type="domain" description="SSD" evidence="9">
    <location>
        <begin position="565"/>
        <end position="702"/>
    </location>
</feature>
<feature type="domain" description="SSD" evidence="9">
    <location>
        <begin position="226"/>
        <end position="353"/>
    </location>
</feature>
<feature type="transmembrane region" description="Helical" evidence="8">
    <location>
        <begin position="12"/>
        <end position="31"/>
    </location>
</feature>
<feature type="transmembrane region" description="Helical" evidence="8">
    <location>
        <begin position="648"/>
        <end position="668"/>
    </location>
</feature>
<feature type="region of interest" description="Disordered" evidence="7">
    <location>
        <begin position="715"/>
        <end position="735"/>
    </location>
</feature>
<dbReference type="SUPFAM" id="SSF82866">
    <property type="entry name" value="Multidrug efflux transporter AcrB transmembrane domain"/>
    <property type="match status" value="2"/>
</dbReference>
<evidence type="ECO:0000256" key="2">
    <source>
        <dbReference type="ARBA" id="ARBA00010157"/>
    </source>
</evidence>
<gene>
    <name evidence="10" type="ORF">ACFQ3F_10625</name>
</gene>
<evidence type="ECO:0000313" key="11">
    <source>
        <dbReference type="Proteomes" id="UP001597229"/>
    </source>
</evidence>
<sequence>MFGVLGRFVSRQPWYVVGAWLVFAALVVALSPKLEPTADQSEFLPRHYESIKAIEALSDAYPDLNTNTGAVVVLDRKDGATVTPDDIAAANKAMTTVKGELGKTFADIKETQTPQGPLLAVPVPADKSDTTGASAKIIVSEINLADGVAGYETSAMDDAKALRKDLAKALSGTDLRYGVTGSVAQNLDSQEASGNALLIVGVATIVLIVALLAIIFRSVLICLMPVVVVGLVSAVATGLIGAANEAFNLKADSSIEQILVVVLYGVGTDYILFFLFRYRERLREGEDTRGAVAHALERAGEAIASAGGAVIVSFMALILSSLGVFKAIGPALAIAVAVTLLASLTLVPALATLLGKALFWPSKKYLQEPKAARFAALGRSLGAHPGRFAVASGGALAILAIFALSFTPSFDFGSSSIPKSAESSVASAKLTTYVSAGATDPTLVVLRSKDGAPVDKSAADGLVSALGAAKGVGSATLGPQSQDKSAWLAFVSLDDDPISSAAIATVLDQVRPVAHQSAPPGTEALVGGNTSVFVDFQKAMNRDYSVVFPVAALVIIVILALLLRSAVAPVYLMISVGLGFGATLGATVVVFQHIMGDSGLIFILPMYIYLFVVALGTDYNILMIARLREEAREGLSPRQAAAETLKHGGPTVAAAGLILAGTFASLMLAGNSLLVSMGFAISLGIVIAAFVMAMFFTPALTALIGHAAWWPGHGDEAKHGDHGDEEPEKELAATS</sequence>
<evidence type="ECO:0000256" key="3">
    <source>
        <dbReference type="ARBA" id="ARBA00022475"/>
    </source>
</evidence>
<keyword evidence="11" id="KW-1185">Reference proteome</keyword>
<feature type="transmembrane region" description="Helical" evidence="8">
    <location>
        <begin position="544"/>
        <end position="563"/>
    </location>
</feature>
<comment type="subcellular location">
    <subcellularLocation>
        <location evidence="1">Cell membrane</location>
        <topology evidence="1">Multi-pass membrane protein</topology>
    </subcellularLocation>
</comment>
<feature type="transmembrane region" description="Helical" evidence="8">
    <location>
        <begin position="223"/>
        <end position="243"/>
    </location>
</feature>